<reference evidence="12" key="1">
    <citation type="submission" date="2016-10" db="EMBL/GenBank/DDBJ databases">
        <authorList>
            <person name="Varghese N."/>
            <person name="Submissions S."/>
        </authorList>
    </citation>
    <scope>NUCLEOTIDE SEQUENCE [LARGE SCALE GENOMIC DNA]</scope>
    <source>
        <strain evidence="12">DSM 1565</strain>
    </source>
</reference>
<evidence type="ECO:0000256" key="2">
    <source>
        <dbReference type="ARBA" id="ARBA00009306"/>
    </source>
</evidence>
<comment type="function">
    <text evidence="8">Probably part of an ABC transporter complex. Probably responsible for the translocation of the substrate across the membrane.</text>
</comment>
<evidence type="ECO:0000256" key="4">
    <source>
        <dbReference type="ARBA" id="ARBA00022475"/>
    </source>
</evidence>
<dbReference type="SUPFAM" id="SSF161098">
    <property type="entry name" value="MetI-like"/>
    <property type="match status" value="1"/>
</dbReference>
<accession>A0A1I7NVN8</accession>
<feature type="transmembrane region" description="Helical" evidence="9">
    <location>
        <begin position="263"/>
        <end position="283"/>
    </location>
</feature>
<evidence type="ECO:0000256" key="6">
    <source>
        <dbReference type="ARBA" id="ARBA00022989"/>
    </source>
</evidence>
<evidence type="ECO:0000256" key="1">
    <source>
        <dbReference type="ARBA" id="ARBA00004651"/>
    </source>
</evidence>
<dbReference type="InterPro" id="IPR035906">
    <property type="entry name" value="MetI-like_sf"/>
</dbReference>
<evidence type="ECO:0000256" key="9">
    <source>
        <dbReference type="RuleBase" id="RU363032"/>
    </source>
</evidence>
<keyword evidence="7 9" id="KW-0472">Membrane</keyword>
<dbReference type="AlphaFoldDB" id="A0A1I7NVN8"/>
<dbReference type="Gene3D" id="1.10.3720.10">
    <property type="entry name" value="MetI-like"/>
    <property type="match status" value="1"/>
</dbReference>
<feature type="transmembrane region" description="Helical" evidence="9">
    <location>
        <begin position="109"/>
        <end position="129"/>
    </location>
</feature>
<sequence length="294" mass="32666">MSVSTTRAIWMDASPLKLDGPQATKAAREQSRAKRQWRLRGTLTSRQYALYAFLGVATPILLWAFVNEAGIVPKMFMPGPLDVLKRFWSWIANEGFAGDLTISVQRVSLGFLASLIIALPLGLVAGTFKPAEAFLEPAMDFIRYMPAVAFVPLMMLWCGVGENSKIAIIFVGTFFQMVLMFADDVRKVPMQQIEAAQTMGGTRREILYKVIFPSAAPALLTTCRITLGWAWTYLVVAEIVAANSGLGYSVLKAQRFLQTDKIFAGLIVIGFLGLIQDQLLRALHHALFPYLRRQ</sequence>
<evidence type="ECO:0000256" key="7">
    <source>
        <dbReference type="ARBA" id="ARBA00023136"/>
    </source>
</evidence>
<evidence type="ECO:0000256" key="8">
    <source>
        <dbReference type="ARBA" id="ARBA00056719"/>
    </source>
</evidence>
<dbReference type="STRING" id="51670.SAMN04488557_3823"/>
<evidence type="ECO:0000256" key="3">
    <source>
        <dbReference type="ARBA" id="ARBA00022448"/>
    </source>
</evidence>
<feature type="transmembrane region" description="Helical" evidence="9">
    <location>
        <begin position="141"/>
        <end position="160"/>
    </location>
</feature>
<dbReference type="CDD" id="cd06261">
    <property type="entry name" value="TM_PBP2"/>
    <property type="match status" value="1"/>
</dbReference>
<evidence type="ECO:0000259" key="10">
    <source>
        <dbReference type="PROSITE" id="PS50928"/>
    </source>
</evidence>
<protein>
    <submittedName>
        <fullName evidence="11">NitT/TauT family transport system permease protein</fullName>
    </submittedName>
</protein>
<dbReference type="Proteomes" id="UP000199423">
    <property type="component" value="Unassembled WGS sequence"/>
</dbReference>
<feature type="transmembrane region" description="Helical" evidence="9">
    <location>
        <begin position="48"/>
        <end position="66"/>
    </location>
</feature>
<organism evidence="11 12">
    <name type="scientific">Hyphomicrobium facile</name>
    <dbReference type="NCBI Taxonomy" id="51670"/>
    <lineage>
        <taxon>Bacteria</taxon>
        <taxon>Pseudomonadati</taxon>
        <taxon>Pseudomonadota</taxon>
        <taxon>Alphaproteobacteria</taxon>
        <taxon>Hyphomicrobiales</taxon>
        <taxon>Hyphomicrobiaceae</taxon>
        <taxon>Hyphomicrobium</taxon>
    </lineage>
</organism>
<proteinExistence type="inferred from homology"/>
<dbReference type="FunFam" id="1.10.3720.10:FF:000003">
    <property type="entry name" value="Aliphatic sulfonate ABC transporter permease"/>
    <property type="match status" value="1"/>
</dbReference>
<dbReference type="GO" id="GO:0042918">
    <property type="term" value="P:alkanesulfonate transmembrane transport"/>
    <property type="evidence" value="ECO:0007669"/>
    <property type="project" value="UniProtKB-ARBA"/>
</dbReference>
<evidence type="ECO:0000313" key="11">
    <source>
        <dbReference type="EMBL" id="SFV38736.1"/>
    </source>
</evidence>
<dbReference type="RefSeq" id="WP_210186978.1">
    <property type="nucleotide sequence ID" value="NZ_FPCH01000004.1"/>
</dbReference>
<dbReference type="PANTHER" id="PTHR30151">
    <property type="entry name" value="ALKANE SULFONATE ABC TRANSPORTER-RELATED, MEMBRANE SUBUNIT"/>
    <property type="match status" value="1"/>
</dbReference>
<dbReference type="PROSITE" id="PS50928">
    <property type="entry name" value="ABC_TM1"/>
    <property type="match status" value="1"/>
</dbReference>
<evidence type="ECO:0000313" key="12">
    <source>
        <dbReference type="Proteomes" id="UP000199423"/>
    </source>
</evidence>
<dbReference type="PANTHER" id="PTHR30151:SF0">
    <property type="entry name" value="ABC TRANSPORTER PERMEASE PROTEIN MJ0413-RELATED"/>
    <property type="match status" value="1"/>
</dbReference>
<feature type="domain" description="ABC transmembrane type-1" evidence="10">
    <location>
        <begin position="100"/>
        <end position="280"/>
    </location>
</feature>
<dbReference type="InterPro" id="IPR000515">
    <property type="entry name" value="MetI-like"/>
</dbReference>
<keyword evidence="6 9" id="KW-1133">Transmembrane helix</keyword>
<dbReference type="EMBL" id="FPCH01000004">
    <property type="protein sequence ID" value="SFV38736.1"/>
    <property type="molecule type" value="Genomic_DNA"/>
</dbReference>
<keyword evidence="5 9" id="KW-0812">Transmembrane</keyword>
<name>A0A1I7NVN8_9HYPH</name>
<dbReference type="Pfam" id="PF00528">
    <property type="entry name" value="BPD_transp_1"/>
    <property type="match status" value="1"/>
</dbReference>
<comment type="subcellular location">
    <subcellularLocation>
        <location evidence="1 9">Cell membrane</location>
        <topology evidence="1 9">Multi-pass membrane protein</topology>
    </subcellularLocation>
</comment>
<gene>
    <name evidence="11" type="ORF">SAMN04488557_3823</name>
</gene>
<evidence type="ECO:0000256" key="5">
    <source>
        <dbReference type="ARBA" id="ARBA00022692"/>
    </source>
</evidence>
<keyword evidence="3 9" id="KW-0813">Transport</keyword>
<dbReference type="GO" id="GO:0005886">
    <property type="term" value="C:plasma membrane"/>
    <property type="evidence" value="ECO:0007669"/>
    <property type="project" value="UniProtKB-SubCell"/>
</dbReference>
<comment type="similarity">
    <text evidence="2 9">Belongs to the binding-protein-dependent transport system permease family.</text>
</comment>
<feature type="transmembrane region" description="Helical" evidence="9">
    <location>
        <begin position="233"/>
        <end position="251"/>
    </location>
</feature>
<keyword evidence="4" id="KW-1003">Cell membrane</keyword>
<keyword evidence="12" id="KW-1185">Reference proteome</keyword>